<keyword evidence="4" id="KW-1185">Reference proteome</keyword>
<evidence type="ECO:0000259" key="2">
    <source>
        <dbReference type="Pfam" id="PF07484"/>
    </source>
</evidence>
<gene>
    <name evidence="3" type="ORF">I4W93_012285</name>
</gene>
<feature type="chain" id="PRO_5046033262" evidence="1">
    <location>
        <begin position="26"/>
        <end position="233"/>
    </location>
</feature>
<organism evidence="3 4">
    <name type="scientific">Rheinheimera maricola</name>
    <dbReference type="NCBI Taxonomy" id="2793282"/>
    <lineage>
        <taxon>Bacteria</taxon>
        <taxon>Pseudomonadati</taxon>
        <taxon>Pseudomonadota</taxon>
        <taxon>Gammaproteobacteria</taxon>
        <taxon>Chromatiales</taxon>
        <taxon>Chromatiaceae</taxon>
        <taxon>Rheinheimera</taxon>
    </lineage>
</organism>
<name>A0ABS7XBC2_9GAMM</name>
<reference evidence="3 4" key="1">
    <citation type="submission" date="2021-08" db="EMBL/GenBank/DDBJ databases">
        <title>Rheinheimera aquimaris sp. nov., isolated from seawater of the East Sea in Korea.</title>
        <authorList>
            <person name="Kim K.H."/>
            <person name="Wenting R."/>
            <person name="Kim K.R."/>
            <person name="Jeon C.O."/>
        </authorList>
    </citation>
    <scope>NUCLEOTIDE SEQUENCE [LARGE SCALE GENOMIC DNA]</scope>
    <source>
        <strain evidence="3 4">MA-13</strain>
    </source>
</reference>
<evidence type="ECO:0000313" key="3">
    <source>
        <dbReference type="EMBL" id="MBZ9612375.1"/>
    </source>
</evidence>
<feature type="signal peptide" evidence="1">
    <location>
        <begin position="1"/>
        <end position="25"/>
    </location>
</feature>
<keyword evidence="1" id="KW-0732">Signal</keyword>
<dbReference type="Pfam" id="PF07484">
    <property type="entry name" value="Collar"/>
    <property type="match status" value="1"/>
</dbReference>
<dbReference type="InterPro" id="IPR037053">
    <property type="entry name" value="Phage_tail_collar_dom_sf"/>
</dbReference>
<protein>
    <submittedName>
        <fullName evidence="3">Tail fiber protein</fullName>
    </submittedName>
</protein>
<accession>A0ABS7XBC2</accession>
<comment type="caution">
    <text evidence="3">The sequence shown here is derived from an EMBL/GenBank/DDBJ whole genome shotgun (WGS) entry which is preliminary data.</text>
</comment>
<evidence type="ECO:0000313" key="4">
    <source>
        <dbReference type="Proteomes" id="UP000663814"/>
    </source>
</evidence>
<dbReference type="InterPro" id="IPR011083">
    <property type="entry name" value="Phage_tail_collar_dom"/>
</dbReference>
<feature type="domain" description="Phage tail collar" evidence="2">
    <location>
        <begin position="33"/>
        <end position="88"/>
    </location>
</feature>
<sequence length="233" mass="24278">MKVKYLALTVSLAVSASVVSGKVNACSIDPMLGSMCVFAGNFAPRGFALAQGQLLSISQNTALFSILGTTYGGDGRTTFALPDTRGRALIGAGHGSGLSFITLGQMSGQETTTLTLNQMPQHNHSASTNVQLLNMDSSASTAVLKGLAAMSNSNTPTGRVLANSPGRDNIYSDGAPNVELNPESIELNINLDMLFDSSTTVGLAGGNQSFSVRDPYLAINWVIALEGIYPSRN</sequence>
<dbReference type="Gene3D" id="3.90.1340.10">
    <property type="entry name" value="Phage tail collar domain"/>
    <property type="match status" value="1"/>
</dbReference>
<dbReference type="EMBL" id="JAERPS020000004">
    <property type="protein sequence ID" value="MBZ9612375.1"/>
    <property type="molecule type" value="Genomic_DNA"/>
</dbReference>
<dbReference type="Proteomes" id="UP000663814">
    <property type="component" value="Unassembled WGS sequence"/>
</dbReference>
<evidence type="ECO:0000256" key="1">
    <source>
        <dbReference type="SAM" id="SignalP"/>
    </source>
</evidence>
<dbReference type="SUPFAM" id="SSF88874">
    <property type="entry name" value="Receptor-binding domain of short tail fibre protein gp12"/>
    <property type="match status" value="1"/>
</dbReference>
<proteinExistence type="predicted"/>
<dbReference type="RefSeq" id="WP_205311497.1">
    <property type="nucleotide sequence ID" value="NZ_JAERPS020000004.1"/>
</dbReference>